<reference evidence="2 3" key="1">
    <citation type="journal article" date="2020" name="BMC Genomics">
        <title>Intraspecific diversification of the crop wild relative Brassica cretica Lam. using demographic model selection.</title>
        <authorList>
            <person name="Kioukis A."/>
            <person name="Michalopoulou V.A."/>
            <person name="Briers L."/>
            <person name="Pirintsos S."/>
            <person name="Studholme D.J."/>
            <person name="Pavlidis P."/>
            <person name="Sarris P.F."/>
        </authorList>
    </citation>
    <scope>NUCLEOTIDE SEQUENCE [LARGE SCALE GENOMIC DNA]</scope>
    <source>
        <strain evidence="3">cv. PFS-1207/04</strain>
    </source>
</reference>
<dbReference type="EMBL" id="QGKV02001556">
    <property type="protein sequence ID" value="KAF3521017.1"/>
    <property type="molecule type" value="Genomic_DNA"/>
</dbReference>
<proteinExistence type="predicted"/>
<dbReference type="Proteomes" id="UP000266723">
    <property type="component" value="Unassembled WGS sequence"/>
</dbReference>
<protein>
    <submittedName>
        <fullName evidence="2">Uncharacterized protein</fullName>
    </submittedName>
</protein>
<evidence type="ECO:0000313" key="2">
    <source>
        <dbReference type="EMBL" id="KAF3521017.1"/>
    </source>
</evidence>
<sequence>MVWIPAKLNEGGAIRAVEAKRGRKDTNQPMGSPVRSGSVRSMTDTFRTDSECFTMSMSFSASPRTGSLENGSKLHAEKKKAMDFLGGSISGCWNSINKQFQVSNGGVFVSPPIVYEPMSLGSI</sequence>
<gene>
    <name evidence="2" type="ORF">DY000_02063833</name>
</gene>
<name>A0ABQ7B3X6_BRACR</name>
<accession>A0ABQ7B3X6</accession>
<comment type="caution">
    <text evidence="2">The sequence shown here is derived from an EMBL/GenBank/DDBJ whole genome shotgun (WGS) entry which is preliminary data.</text>
</comment>
<evidence type="ECO:0000256" key="1">
    <source>
        <dbReference type="SAM" id="MobiDB-lite"/>
    </source>
</evidence>
<evidence type="ECO:0000313" key="3">
    <source>
        <dbReference type="Proteomes" id="UP000266723"/>
    </source>
</evidence>
<feature type="region of interest" description="Disordered" evidence="1">
    <location>
        <begin position="19"/>
        <end position="42"/>
    </location>
</feature>
<keyword evidence="3" id="KW-1185">Reference proteome</keyword>
<organism evidence="2 3">
    <name type="scientific">Brassica cretica</name>
    <name type="common">Mustard</name>
    <dbReference type="NCBI Taxonomy" id="69181"/>
    <lineage>
        <taxon>Eukaryota</taxon>
        <taxon>Viridiplantae</taxon>
        <taxon>Streptophyta</taxon>
        <taxon>Embryophyta</taxon>
        <taxon>Tracheophyta</taxon>
        <taxon>Spermatophyta</taxon>
        <taxon>Magnoliopsida</taxon>
        <taxon>eudicotyledons</taxon>
        <taxon>Gunneridae</taxon>
        <taxon>Pentapetalae</taxon>
        <taxon>rosids</taxon>
        <taxon>malvids</taxon>
        <taxon>Brassicales</taxon>
        <taxon>Brassicaceae</taxon>
        <taxon>Brassiceae</taxon>
        <taxon>Brassica</taxon>
    </lineage>
</organism>